<dbReference type="InterPro" id="IPR004139">
    <property type="entry name" value="Glyco_trans_13"/>
</dbReference>
<dbReference type="SUPFAM" id="SSF53448">
    <property type="entry name" value="Nucleotide-diphospho-sugar transferases"/>
    <property type="match status" value="1"/>
</dbReference>
<evidence type="ECO:0000256" key="12">
    <source>
        <dbReference type="ARBA" id="ARBA00023211"/>
    </source>
</evidence>
<dbReference type="AlphaFoldDB" id="A0A8J5MSI4"/>
<evidence type="ECO:0000256" key="9">
    <source>
        <dbReference type="ARBA" id="ARBA00022989"/>
    </source>
</evidence>
<dbReference type="Proteomes" id="UP000747542">
    <property type="component" value="Unassembled WGS sequence"/>
</dbReference>
<dbReference type="GO" id="GO:0000139">
    <property type="term" value="C:Golgi membrane"/>
    <property type="evidence" value="ECO:0007669"/>
    <property type="project" value="UniProtKB-SubCell"/>
</dbReference>
<dbReference type="EC" id="2.4.1.101" evidence="13"/>
<comment type="pathway">
    <text evidence="2 13">Protein modification; protein glycosylation.</text>
</comment>
<dbReference type="PANTHER" id="PTHR46396:SF2">
    <property type="entry name" value="ILEI_PANDER DOMAIN-CONTAINING PROTEIN"/>
    <property type="match status" value="1"/>
</dbReference>
<comment type="subcellular location">
    <subcellularLocation>
        <location evidence="1 13">Golgi apparatus membrane</location>
        <topology evidence="1 13">Single-pass type II membrane protein</topology>
    </subcellularLocation>
</comment>
<evidence type="ECO:0000256" key="2">
    <source>
        <dbReference type="ARBA" id="ARBA00004922"/>
    </source>
</evidence>
<evidence type="ECO:0000256" key="13">
    <source>
        <dbReference type="RuleBase" id="RU368119"/>
    </source>
</evidence>
<dbReference type="UniPathway" id="UPA00378"/>
<dbReference type="GO" id="GO:0003827">
    <property type="term" value="F:alpha-1,3-mannosylglycoprotein 2-beta-N-acetylglucosaminyltransferase activity"/>
    <property type="evidence" value="ECO:0007669"/>
    <property type="project" value="UniProtKB-UniRule"/>
</dbReference>
<dbReference type="EMBL" id="JAHLQT010027705">
    <property type="protein sequence ID" value="KAG7162545.1"/>
    <property type="molecule type" value="Genomic_DNA"/>
</dbReference>
<dbReference type="InterPro" id="IPR052463">
    <property type="entry name" value="O-linked_mannose_GnT"/>
</dbReference>
<evidence type="ECO:0000256" key="4">
    <source>
        <dbReference type="ARBA" id="ARBA00022676"/>
    </source>
</evidence>
<keyword evidence="6" id="KW-0812">Transmembrane</keyword>
<name>A0A8J5MSI4_HOMAM</name>
<comment type="cofactor">
    <cofactor evidence="13">
        <name>Mn(2+)</name>
        <dbReference type="ChEBI" id="CHEBI:29035"/>
    </cofactor>
    <text evidence="13">The cofactor is mostly bound to the substrate.</text>
</comment>
<feature type="domain" description="ILEI/PANDER" evidence="15">
    <location>
        <begin position="153"/>
        <end position="241"/>
    </location>
</feature>
<keyword evidence="5" id="KW-0808">Transferase</keyword>
<keyword evidence="17" id="KW-1185">Reference proteome</keyword>
<dbReference type="Pfam" id="PF15711">
    <property type="entry name" value="ILEI"/>
    <property type="match status" value="1"/>
</dbReference>
<evidence type="ECO:0000256" key="5">
    <source>
        <dbReference type="ARBA" id="ARBA00022679"/>
    </source>
</evidence>
<evidence type="ECO:0000313" key="16">
    <source>
        <dbReference type="EMBL" id="KAG7162545.1"/>
    </source>
</evidence>
<evidence type="ECO:0000256" key="6">
    <source>
        <dbReference type="ARBA" id="ARBA00022692"/>
    </source>
</evidence>
<evidence type="ECO:0000256" key="1">
    <source>
        <dbReference type="ARBA" id="ARBA00004323"/>
    </source>
</evidence>
<dbReference type="GO" id="GO:0047223">
    <property type="term" value="F:beta-1,3-galactosyl-O-glycosyl-glycoprotein beta-1,3-N-acetylglucosaminyltransferase activity"/>
    <property type="evidence" value="ECO:0007669"/>
    <property type="project" value="TreeGrafter"/>
</dbReference>
<dbReference type="Pfam" id="PF03071">
    <property type="entry name" value="GNT-I"/>
    <property type="match status" value="1"/>
</dbReference>
<accession>A0A8J5MSI4</accession>
<keyword evidence="10 13" id="KW-0333">Golgi apparatus</keyword>
<reference evidence="16" key="1">
    <citation type="journal article" date="2021" name="Sci. Adv.">
        <title>The American lobster genome reveals insights on longevity, neural, and immune adaptations.</title>
        <authorList>
            <person name="Polinski J.M."/>
            <person name="Zimin A.V."/>
            <person name="Clark K.F."/>
            <person name="Kohn A.B."/>
            <person name="Sadowski N."/>
            <person name="Timp W."/>
            <person name="Ptitsyn A."/>
            <person name="Khanna P."/>
            <person name="Romanova D.Y."/>
            <person name="Williams P."/>
            <person name="Greenwood S.J."/>
            <person name="Moroz L.L."/>
            <person name="Walt D.R."/>
            <person name="Bodnar A.G."/>
        </authorList>
    </citation>
    <scope>NUCLEOTIDE SEQUENCE</scope>
    <source>
        <strain evidence="16">GMGI-L3</strain>
    </source>
</reference>
<evidence type="ECO:0000313" key="17">
    <source>
        <dbReference type="Proteomes" id="UP000747542"/>
    </source>
</evidence>
<keyword evidence="8 13" id="KW-0735">Signal-anchor</keyword>
<comment type="similarity">
    <text evidence="3 13">Belongs to the glycosyltransferase 13 family.</text>
</comment>
<feature type="compositionally biased region" description="Pro residues" evidence="14">
    <location>
        <begin position="69"/>
        <end position="84"/>
    </location>
</feature>
<comment type="function">
    <text evidence="13">Initiates complex N-linked carbohydrate formation. Essential for the conversion of high-mannose to hybrid and complex N-glycans.</text>
</comment>
<keyword evidence="11" id="KW-0472">Membrane</keyword>
<dbReference type="InterPro" id="IPR039477">
    <property type="entry name" value="ILEI/PANDER_dom"/>
</dbReference>
<protein>
    <recommendedName>
        <fullName evidence="13">Alpha-1,3-mannosyl-glycoprotein 2-beta-N-acetylglucosaminyltransferase</fullName>
        <shortName evidence="13">GNT-I</shortName>
        <shortName evidence="13">GlcNAc-T I</shortName>
        <ecNumber evidence="13">2.4.1.101</ecNumber>
    </recommendedName>
    <alternativeName>
        <fullName evidence="13">N-glycosyl-oligosaccharide-glycoprotein N-acetylglucosaminyltransferase I</fullName>
    </alternativeName>
</protein>
<comment type="caution">
    <text evidence="16">The sequence shown here is derived from an EMBL/GenBank/DDBJ whole genome shotgun (WGS) entry which is preliminary data.</text>
</comment>
<keyword evidence="7 13" id="KW-0479">Metal-binding</keyword>
<evidence type="ECO:0000256" key="10">
    <source>
        <dbReference type="ARBA" id="ARBA00023034"/>
    </source>
</evidence>
<comment type="catalytic activity">
    <reaction evidence="13">
        <text>N(4)-(alpha-D-Man-(1-&gt;3)-[alpha-D-Man-(1-&gt;3)-[alpha-D-Man-(1-&gt;6)]-alpha-D-Man-(1-&gt;6)]-beta-D-Man-(1-&gt;4)-beta-D-GlcNAc-(1-&gt;4)-beta-D-GlcNAc)-L-asparaginyl-[protein] (N-glucan mannose isomer 5A1,2) + UDP-N-acetyl-alpha-D-glucosamine = N(4)-{beta-D-GlcNAc-(1-&gt;2)-alpha-D-Man-(1-&gt;3)-[alpha-D-Man-(1-&gt;3)-[alpha-D-Man-(1-&gt;6)]-alpha-D-Man-(1-&gt;6)]-beta-D-Man-(1-&gt;4)-beta-D-GlcNAc-(1-&gt;4)-beta-D-GlcNAc}-L-asparaginyl-[protein] + UDP + H(+)</text>
        <dbReference type="Rhea" id="RHEA:11456"/>
        <dbReference type="Rhea" id="RHEA-COMP:14367"/>
        <dbReference type="Rhea" id="RHEA-COMP:14368"/>
        <dbReference type="ChEBI" id="CHEBI:15378"/>
        <dbReference type="ChEBI" id="CHEBI:57705"/>
        <dbReference type="ChEBI" id="CHEBI:58223"/>
        <dbReference type="ChEBI" id="CHEBI:59087"/>
        <dbReference type="ChEBI" id="CHEBI:60625"/>
        <dbReference type="EC" id="2.4.1.101"/>
    </reaction>
</comment>
<proteinExistence type="inferred from homology"/>
<evidence type="ECO:0000256" key="7">
    <source>
        <dbReference type="ARBA" id="ARBA00022723"/>
    </source>
</evidence>
<evidence type="ECO:0000256" key="11">
    <source>
        <dbReference type="ARBA" id="ARBA00023136"/>
    </source>
</evidence>
<dbReference type="Gene3D" id="3.90.550.10">
    <property type="entry name" value="Spore Coat Polysaccharide Biosynthesis Protein SpsA, Chain A"/>
    <property type="match status" value="1"/>
</dbReference>
<dbReference type="PANTHER" id="PTHR46396">
    <property type="entry name" value="PROTEIN O-LINKED-MANNOSE BETA-1,2-N-ACETYLGLUCOSAMINYLTRANSFERASE 1"/>
    <property type="match status" value="1"/>
</dbReference>
<dbReference type="GO" id="GO:0030145">
    <property type="term" value="F:manganese ion binding"/>
    <property type="evidence" value="ECO:0007669"/>
    <property type="project" value="UniProtKB-UniRule"/>
</dbReference>
<keyword evidence="9" id="KW-1133">Transmembrane helix</keyword>
<keyword evidence="12 13" id="KW-0464">Manganese</keyword>
<keyword evidence="4 13" id="KW-0328">Glycosyltransferase</keyword>
<dbReference type="PROSITE" id="PS52031">
    <property type="entry name" value="GG_LECTIN"/>
    <property type="match status" value="1"/>
</dbReference>
<evidence type="ECO:0000256" key="3">
    <source>
        <dbReference type="ARBA" id="ARBA00006492"/>
    </source>
</evidence>
<dbReference type="GO" id="GO:0016266">
    <property type="term" value="P:protein O-linked glycosylation via N-acetyl-galactosamine"/>
    <property type="evidence" value="ECO:0007669"/>
    <property type="project" value="TreeGrafter"/>
</dbReference>
<dbReference type="InterPro" id="IPR029044">
    <property type="entry name" value="Nucleotide-diphossugar_trans"/>
</dbReference>
<evidence type="ECO:0000259" key="15">
    <source>
        <dbReference type="Pfam" id="PF15711"/>
    </source>
</evidence>
<evidence type="ECO:0000256" key="8">
    <source>
        <dbReference type="ARBA" id="ARBA00022968"/>
    </source>
</evidence>
<feature type="region of interest" description="Disordered" evidence="14">
    <location>
        <begin position="67"/>
        <end position="97"/>
    </location>
</feature>
<evidence type="ECO:0000256" key="14">
    <source>
        <dbReference type="SAM" id="MobiDB-lite"/>
    </source>
</evidence>
<sequence>MMTRRRRFPLAECSRCLVSSSSSRPWWTMFRVTVPPPPPPLTPVTFPVVVVVVVLQLVVMVTAAGRTLPPQPPRQSPPPPPGAPSSPAGGGHSSPLTTQTGVAAASDYLHISVTSSAHLLLVTVNSEVVAEVKTLSADIGTSKESYTPWELSSGIHLLVLHPQHGRVMMNRVLTTTLFGSSYEVPSILTSVTPGHLVVISIKNDAAKNLTPRSRTMLARFGLHTVISLEERDSLAWVGTLGGPTWGEAKTMGMLEELPWETLWASGVVLDVMVPRTVEDSSCMTEDDPREAARAAFCRLYDGYGDLCSCPDPAPLTYHAPELEDSAILDVPLLLLAGNRPTYLYRSLLTLLRQPGGSLERILVLVDGYHPEVTSLLDLLQVQYQERSSVGVTIGAKISDQYRHGLTLIFNRFPNASKAILLEEDLLASPDFFSYFNQTGWLLEADPSLGCVSGWNDLGSLHVARDPRLLRRVEVFTGLGWMVSAATASQLLHMWPSHDKDHDWDIWMRLPGVLGGRECVVPDVSRTFHIGIMGSHASILLHAAFFAAKPVPVSTHVHLLHVDRVVSPQERPVMVFIEMSSQDDYYAWQFFARCLGMWDLDTRSHHRGLFRFFFYETEVFVVGYPFSDYSYLKPPWASLLAVNTSKDLDALNLINFTNRVRFRRPELERLVPYHDIPVPHF</sequence>
<gene>
    <name evidence="16" type="ORF">Hamer_G008103</name>
</gene>
<organism evidence="16 17">
    <name type="scientific">Homarus americanus</name>
    <name type="common">American lobster</name>
    <dbReference type="NCBI Taxonomy" id="6706"/>
    <lineage>
        <taxon>Eukaryota</taxon>
        <taxon>Metazoa</taxon>
        <taxon>Ecdysozoa</taxon>
        <taxon>Arthropoda</taxon>
        <taxon>Crustacea</taxon>
        <taxon>Multicrustacea</taxon>
        <taxon>Malacostraca</taxon>
        <taxon>Eumalacostraca</taxon>
        <taxon>Eucarida</taxon>
        <taxon>Decapoda</taxon>
        <taxon>Pleocyemata</taxon>
        <taxon>Astacidea</taxon>
        <taxon>Nephropoidea</taxon>
        <taxon>Nephropidae</taxon>
        <taxon>Homarus</taxon>
    </lineage>
</organism>